<dbReference type="OrthoDB" id="7572706at2"/>
<organism evidence="2 3">
    <name type="scientific">Sphingomonas lenta</name>
    <dbReference type="NCBI Taxonomy" id="1141887"/>
    <lineage>
        <taxon>Bacteria</taxon>
        <taxon>Pseudomonadati</taxon>
        <taxon>Pseudomonadota</taxon>
        <taxon>Alphaproteobacteria</taxon>
        <taxon>Sphingomonadales</taxon>
        <taxon>Sphingomonadaceae</taxon>
        <taxon>Sphingomonas</taxon>
    </lineage>
</organism>
<accession>A0A2A2SEL5</accession>
<comment type="caution">
    <text evidence="2">The sequence shown here is derived from an EMBL/GenBank/DDBJ whole genome shotgun (WGS) entry which is preliminary data.</text>
</comment>
<feature type="compositionally biased region" description="Pro residues" evidence="1">
    <location>
        <begin position="97"/>
        <end position="106"/>
    </location>
</feature>
<name>A0A2A2SEL5_9SPHN</name>
<feature type="compositionally biased region" description="Low complexity" evidence="1">
    <location>
        <begin position="79"/>
        <end position="96"/>
    </location>
</feature>
<evidence type="ECO:0000256" key="1">
    <source>
        <dbReference type="SAM" id="MobiDB-lite"/>
    </source>
</evidence>
<gene>
    <name evidence="2" type="ORF">CKY28_08575</name>
</gene>
<proteinExistence type="predicted"/>
<keyword evidence="3" id="KW-1185">Reference proteome</keyword>
<dbReference type="EMBL" id="NSLI01000003">
    <property type="protein sequence ID" value="PAX07689.1"/>
    <property type="molecule type" value="Genomic_DNA"/>
</dbReference>
<protein>
    <submittedName>
        <fullName evidence="2">Uncharacterized protein</fullName>
    </submittedName>
</protein>
<evidence type="ECO:0000313" key="3">
    <source>
        <dbReference type="Proteomes" id="UP000218151"/>
    </source>
</evidence>
<dbReference type="Proteomes" id="UP000218151">
    <property type="component" value="Unassembled WGS sequence"/>
</dbReference>
<evidence type="ECO:0000313" key="2">
    <source>
        <dbReference type="EMBL" id="PAX07689.1"/>
    </source>
</evidence>
<sequence length="127" mass="12973">MSRSATDVMHDVIVSAVLDAVAAFRQAAGGVPNALVRDIGAVHPNTTLADLPEPVRAAVAASVRAAFTRLQKEGYAVAPAATARAAAPRPAAGRPAPRTPRGPGKPPVVETKRRPPPRGPKGPPRGS</sequence>
<reference evidence="3" key="1">
    <citation type="submission" date="2017-09" db="EMBL/GenBank/DDBJ databases">
        <authorList>
            <person name="Feng G."/>
            <person name="Zhu H."/>
        </authorList>
    </citation>
    <scope>NUCLEOTIDE SEQUENCE [LARGE SCALE GENOMIC DNA]</scope>
    <source>
        <strain evidence="3">1PNM-20</strain>
    </source>
</reference>
<dbReference type="RefSeq" id="WP_095997931.1">
    <property type="nucleotide sequence ID" value="NZ_NSLI01000003.1"/>
</dbReference>
<feature type="compositionally biased region" description="Pro residues" evidence="1">
    <location>
        <begin position="117"/>
        <end position="127"/>
    </location>
</feature>
<dbReference type="AlphaFoldDB" id="A0A2A2SEL5"/>
<feature type="region of interest" description="Disordered" evidence="1">
    <location>
        <begin position="79"/>
        <end position="127"/>
    </location>
</feature>